<feature type="compositionally biased region" description="Basic and acidic residues" evidence="6">
    <location>
        <begin position="610"/>
        <end position="634"/>
    </location>
</feature>
<dbReference type="FunFam" id="3.40.640.10:FF:000219">
    <property type="entry name" value="Aminotransferase PigE"/>
    <property type="match status" value="1"/>
</dbReference>
<evidence type="ECO:0000256" key="2">
    <source>
        <dbReference type="ARBA" id="ARBA00008954"/>
    </source>
</evidence>
<dbReference type="PANTHER" id="PTHR43206:SF1">
    <property type="entry name" value="4-AMINOBUTYRATE AMINOTRANSFERASE, MITOCHONDRIAL"/>
    <property type="match status" value="1"/>
</dbReference>
<protein>
    <submittedName>
        <fullName evidence="7">Uncharacterized protein</fullName>
    </submittedName>
</protein>
<dbReference type="Proteomes" id="UP001159042">
    <property type="component" value="Unassembled WGS sequence"/>
</dbReference>
<dbReference type="EMBL" id="JANEYG010000015">
    <property type="protein sequence ID" value="KAJ8920286.1"/>
    <property type="molecule type" value="Genomic_DNA"/>
</dbReference>
<dbReference type="GO" id="GO:0009450">
    <property type="term" value="P:gamma-aminobutyric acid catabolic process"/>
    <property type="evidence" value="ECO:0007669"/>
    <property type="project" value="TreeGrafter"/>
</dbReference>
<feature type="region of interest" description="Disordered" evidence="6">
    <location>
        <begin position="498"/>
        <end position="540"/>
    </location>
</feature>
<gene>
    <name evidence="7" type="ORF">NQ315_011947</name>
</gene>
<name>A0AAV8W2I2_9CUCU</name>
<evidence type="ECO:0000313" key="8">
    <source>
        <dbReference type="Proteomes" id="UP001159042"/>
    </source>
</evidence>
<evidence type="ECO:0000256" key="4">
    <source>
        <dbReference type="ARBA" id="ARBA00022679"/>
    </source>
</evidence>
<evidence type="ECO:0000313" key="7">
    <source>
        <dbReference type="EMBL" id="KAJ8920286.1"/>
    </source>
</evidence>
<feature type="compositionally biased region" description="Basic and acidic residues" evidence="6">
    <location>
        <begin position="498"/>
        <end position="507"/>
    </location>
</feature>
<dbReference type="AlphaFoldDB" id="A0AAV8W2I2"/>
<evidence type="ECO:0000256" key="1">
    <source>
        <dbReference type="ARBA" id="ARBA00001933"/>
    </source>
</evidence>
<keyword evidence="4" id="KW-0808">Transferase</keyword>
<dbReference type="Gene3D" id="3.40.640.10">
    <property type="entry name" value="Type I PLP-dependent aspartate aminotransferase-like (Major domain)"/>
    <property type="match status" value="1"/>
</dbReference>
<keyword evidence="5" id="KW-0663">Pyridoxal phosphate</keyword>
<feature type="compositionally biased region" description="Basic residues" evidence="6">
    <location>
        <begin position="573"/>
        <end position="605"/>
    </location>
</feature>
<comment type="caution">
    <text evidence="7">The sequence shown here is derived from an EMBL/GenBank/DDBJ whole genome shotgun (WGS) entry which is preliminary data.</text>
</comment>
<comment type="similarity">
    <text evidence="2">Belongs to the class-III pyridoxal-phosphate-dependent aminotransferase family.</text>
</comment>
<dbReference type="Gene3D" id="3.90.1150.10">
    <property type="entry name" value="Aspartate Aminotransferase, domain 1"/>
    <property type="match status" value="1"/>
</dbReference>
<feature type="region of interest" description="Disordered" evidence="6">
    <location>
        <begin position="568"/>
        <end position="634"/>
    </location>
</feature>
<keyword evidence="3" id="KW-0032">Aminotransferase</keyword>
<evidence type="ECO:0000256" key="3">
    <source>
        <dbReference type="ARBA" id="ARBA00022576"/>
    </source>
</evidence>
<dbReference type="InterPro" id="IPR015422">
    <property type="entry name" value="PyrdxlP-dep_Trfase_small"/>
</dbReference>
<dbReference type="GO" id="GO:0030170">
    <property type="term" value="F:pyridoxal phosphate binding"/>
    <property type="evidence" value="ECO:0007669"/>
    <property type="project" value="InterPro"/>
</dbReference>
<evidence type="ECO:0000256" key="5">
    <source>
        <dbReference type="ARBA" id="ARBA00022898"/>
    </source>
</evidence>
<proteinExistence type="inferred from homology"/>
<feature type="compositionally biased region" description="Low complexity" evidence="6">
    <location>
        <begin position="521"/>
        <end position="533"/>
    </location>
</feature>
<accession>A0AAV8W2I2</accession>
<keyword evidence="8" id="KW-1185">Reference proteome</keyword>
<comment type="cofactor">
    <cofactor evidence="1">
        <name>pyridoxal 5'-phosphate</name>
        <dbReference type="ChEBI" id="CHEBI:597326"/>
    </cofactor>
</comment>
<dbReference type="GO" id="GO:0005739">
    <property type="term" value="C:mitochondrion"/>
    <property type="evidence" value="ECO:0007669"/>
    <property type="project" value="TreeGrafter"/>
</dbReference>
<dbReference type="SUPFAM" id="SSF53383">
    <property type="entry name" value="PLP-dependent transferases"/>
    <property type="match status" value="1"/>
</dbReference>
<dbReference type="PANTHER" id="PTHR43206">
    <property type="entry name" value="AMINOTRANSFERASE"/>
    <property type="match status" value="1"/>
</dbReference>
<dbReference type="GO" id="GO:0008483">
    <property type="term" value="F:transaminase activity"/>
    <property type="evidence" value="ECO:0007669"/>
    <property type="project" value="UniProtKB-KW"/>
</dbReference>
<organism evidence="7 8">
    <name type="scientific">Exocentrus adspersus</name>
    <dbReference type="NCBI Taxonomy" id="1586481"/>
    <lineage>
        <taxon>Eukaryota</taxon>
        <taxon>Metazoa</taxon>
        <taxon>Ecdysozoa</taxon>
        <taxon>Arthropoda</taxon>
        <taxon>Hexapoda</taxon>
        <taxon>Insecta</taxon>
        <taxon>Pterygota</taxon>
        <taxon>Neoptera</taxon>
        <taxon>Endopterygota</taxon>
        <taxon>Coleoptera</taxon>
        <taxon>Polyphaga</taxon>
        <taxon>Cucujiformia</taxon>
        <taxon>Chrysomeloidea</taxon>
        <taxon>Cerambycidae</taxon>
        <taxon>Lamiinae</taxon>
        <taxon>Acanthocinini</taxon>
        <taxon>Exocentrus</taxon>
    </lineage>
</organism>
<dbReference type="InterPro" id="IPR015421">
    <property type="entry name" value="PyrdxlP-dep_Trfase_major"/>
</dbReference>
<reference evidence="7 8" key="1">
    <citation type="journal article" date="2023" name="Insect Mol. Biol.">
        <title>Genome sequencing provides insights into the evolution of gene families encoding plant cell wall-degrading enzymes in longhorned beetles.</title>
        <authorList>
            <person name="Shin N.R."/>
            <person name="Okamura Y."/>
            <person name="Kirsch R."/>
            <person name="Pauchet Y."/>
        </authorList>
    </citation>
    <scope>NUCLEOTIDE SEQUENCE [LARGE SCALE GENOMIC DNA]</scope>
    <source>
        <strain evidence="7">EAD_L_NR</strain>
    </source>
</reference>
<evidence type="ECO:0000256" key="6">
    <source>
        <dbReference type="SAM" id="MobiDB-lite"/>
    </source>
</evidence>
<sequence length="634" mass="70237">MLSFITRRPKPFKLAHAEYSSKGSPLCKREDEESEEPGGPSVKTDIPGPKSKDLIKSLKNFQVTNVKLFAAYNKSIGNYLVDVDANVLLDLNMQHGSMALGYNYPDLMKVFKDPLNIKYMLNRPALGTFPGDYLPSRIANIIEKVSPNLPNVTTFSSASAAVENAFKAMMIAYRKEERGEDQITEEELSCALKNSPPGSPNISILTFTGADHGNTIAALSASRSRAMTKLDIPAFKWPVAKFPEYKFPLEEFLCYNKHQDNKSLAMVEDLIDKGTKDGVPVVGIAIEPIQNECTRIASSAFFQGLEEISRNYGVFLMFDETRTGCGATGRFWCHEYFDLNCPPDVVAFSGKCQMSGYFHSEELNPKEKSRITGRWMGDPAKLLLFEAIINIIEQQKLLQKVHKVGECLKCGLMDLEMDYYDLIHSTRGLGTFLAFDAQCPLLRDDIVKRLQQKGILCGKCGDKGITLRPSLTLTEDQADMFLDGLEVVIKETKLIEPEASKQAKPQDKAASQAKVKDSKGKGSCNNSGSASSKGGDKVKYSKDPPCKAIIKCTDLKTWTVDKEDEMGALSTCKGKKAKSKKSKGKDKKGRKDRKKKGKDKSKKSICPRPWVDKMKQPEGTDEKPAGGKDTDVKC</sequence>
<feature type="region of interest" description="Disordered" evidence="6">
    <location>
        <begin position="17"/>
        <end position="49"/>
    </location>
</feature>
<dbReference type="InterPro" id="IPR005814">
    <property type="entry name" value="Aminotrans_3"/>
</dbReference>
<dbReference type="InterPro" id="IPR015424">
    <property type="entry name" value="PyrdxlP-dep_Trfase"/>
</dbReference>
<dbReference type="Pfam" id="PF00202">
    <property type="entry name" value="Aminotran_3"/>
    <property type="match status" value="1"/>
</dbReference>